<dbReference type="CDD" id="cd06593">
    <property type="entry name" value="GH31_xylosidase_YicI"/>
    <property type="match status" value="1"/>
</dbReference>
<protein>
    <submittedName>
        <fullName evidence="6">Alpha-xylosidase</fullName>
    </submittedName>
</protein>
<keyword evidence="2" id="KW-0378">Hydrolase</keyword>
<feature type="domain" description="Glycoside hydrolase family 31 N-terminal" evidence="4">
    <location>
        <begin position="56"/>
        <end position="203"/>
    </location>
</feature>
<dbReference type="InterPro" id="IPR025887">
    <property type="entry name" value="Glyco_hydro_31_N_dom"/>
</dbReference>
<comment type="similarity">
    <text evidence="1 2">Belongs to the glycosyl hydrolase 31 family.</text>
</comment>
<dbReference type="SUPFAM" id="SSF74650">
    <property type="entry name" value="Galactose mutarotase-like"/>
    <property type="match status" value="1"/>
</dbReference>
<accession>A0A6N9TIS9</accession>
<dbReference type="PANTHER" id="PTHR43863:SF2">
    <property type="entry name" value="MALTASE-GLUCOAMYLASE"/>
    <property type="match status" value="1"/>
</dbReference>
<dbReference type="InterPro" id="IPR017853">
    <property type="entry name" value="GH"/>
</dbReference>
<organism evidence="6 7">
    <name type="scientific">Alteromonas genovensis</name>
    <dbReference type="NCBI Taxonomy" id="471225"/>
    <lineage>
        <taxon>Bacteria</taxon>
        <taxon>Pseudomonadati</taxon>
        <taxon>Pseudomonadota</taxon>
        <taxon>Gammaproteobacteria</taxon>
        <taxon>Alteromonadales</taxon>
        <taxon>Alteromonadaceae</taxon>
        <taxon>Alteromonas/Salinimonas group</taxon>
        <taxon>Alteromonas</taxon>
    </lineage>
</organism>
<gene>
    <name evidence="6" type="ORF">GTQ48_09835</name>
</gene>
<dbReference type="EMBL" id="JAAAWO010000006">
    <property type="protein sequence ID" value="NDW15816.1"/>
    <property type="molecule type" value="Genomic_DNA"/>
</dbReference>
<sequence length="689" mass="77832">MSKAFSVSEPDWNQIEPADITQTPYLENNDILIVPTQCGELRLSISNFGLRIQSADDSQATYGMLTSTPEKESLTLSVDNDQFTLKGGSYRLELFTSPLHFKLFKNDKLVQQSATDGHFVRQHRLPPFAKTDAGWLVSLELAYDEAVYGLGEKWAKLDKRGQLIRSYNHDALGVNAEKSYKNTPYAWSPEGWNLFVHTPSPVTHGVGYALWSQRAYVCLVEDALLDLFLYHEDTPAKSINTYSQLTGFAPTPPTWSLGVILSKAYYKDAEELLAVAKEVREKEMPCDVITLDGRAWQDTDTRFAFEWDPSRYADPQPVIDELKALGFKICVWEYPMISVKNPLFKKAADKGWLIKDKRTGEAYRYEWDLSPFGEVLTPLPDSGILDFTHPEAYEFWRESHKPLFDLGIDMIKADFGEQLEDDNMLSYSGDSGNRLHNVYSMLYNRCVYEAAEKYCKTGPFLFSRSAWTGSQRYPSQWGGDPQADWQGLAASIRGSLSWGLSGGPFFATDIGGFYKDTRDAELYVRWTQASVCSAHMRLHGIGPREPWSYGEAASSAVFEALRLRYRLIPYLQKVAQQASKTALPVQRAMVLAFPDEPLSHGFEQQFMCGDDLLVVPCVVPGGKIKYYLPKGEWVRLGSDEVINGNSYKEETLSLNDMAVFVKKGSQIEFGPDVQHTDMDMSNTTLWPAQ</sequence>
<proteinExistence type="inferred from homology"/>
<evidence type="ECO:0000259" key="4">
    <source>
        <dbReference type="Pfam" id="PF13802"/>
    </source>
</evidence>
<comment type="caution">
    <text evidence="6">The sequence shown here is derived from an EMBL/GenBank/DDBJ whole genome shotgun (WGS) entry which is preliminary data.</text>
</comment>
<evidence type="ECO:0000256" key="1">
    <source>
        <dbReference type="ARBA" id="ARBA00007806"/>
    </source>
</evidence>
<dbReference type="InterPro" id="IPR000322">
    <property type="entry name" value="Glyco_hydro_31_TIM"/>
</dbReference>
<dbReference type="Pfam" id="PF01055">
    <property type="entry name" value="Glyco_hydro_31_2nd"/>
    <property type="match status" value="1"/>
</dbReference>
<evidence type="ECO:0000313" key="6">
    <source>
        <dbReference type="EMBL" id="NDW15816.1"/>
    </source>
</evidence>
<dbReference type="GO" id="GO:0004553">
    <property type="term" value="F:hydrolase activity, hydrolyzing O-glycosyl compounds"/>
    <property type="evidence" value="ECO:0007669"/>
    <property type="project" value="InterPro"/>
</dbReference>
<keyword evidence="2" id="KW-0326">Glycosidase</keyword>
<dbReference type="SUPFAM" id="SSF51445">
    <property type="entry name" value="(Trans)glycosidases"/>
    <property type="match status" value="1"/>
</dbReference>
<dbReference type="RefSeq" id="WP_163106531.1">
    <property type="nucleotide sequence ID" value="NZ_JAAAWO010000006.1"/>
</dbReference>
<dbReference type="Proteomes" id="UP000471381">
    <property type="component" value="Unassembled WGS sequence"/>
</dbReference>
<dbReference type="Gene3D" id="3.20.20.80">
    <property type="entry name" value="Glycosidases"/>
    <property type="match status" value="1"/>
</dbReference>
<dbReference type="InterPro" id="IPR051816">
    <property type="entry name" value="Glycosyl_Hydrolase_31"/>
</dbReference>
<dbReference type="CDD" id="cd14752">
    <property type="entry name" value="GH31_N"/>
    <property type="match status" value="1"/>
</dbReference>
<dbReference type="InterPro" id="IPR013780">
    <property type="entry name" value="Glyco_hydro_b"/>
</dbReference>
<dbReference type="Pfam" id="PF13802">
    <property type="entry name" value="Gal_mutarotas_2"/>
    <property type="match status" value="1"/>
</dbReference>
<dbReference type="Gene3D" id="2.60.40.1180">
    <property type="entry name" value="Golgi alpha-mannosidase II"/>
    <property type="match status" value="1"/>
</dbReference>
<name>A0A6N9TIS9_9ALTE</name>
<dbReference type="InterPro" id="IPR048395">
    <property type="entry name" value="Glyco_hydro_31_C"/>
</dbReference>
<dbReference type="PANTHER" id="PTHR43863">
    <property type="entry name" value="HYDROLASE, PUTATIVE (AFU_ORTHOLOGUE AFUA_1G03140)-RELATED"/>
    <property type="match status" value="1"/>
</dbReference>
<reference evidence="6 7" key="1">
    <citation type="submission" date="2020-01" db="EMBL/GenBank/DDBJ databases">
        <title>Genomes of bacteria type strains.</title>
        <authorList>
            <person name="Chen J."/>
            <person name="Zhu S."/>
            <person name="Yang J."/>
        </authorList>
    </citation>
    <scope>NUCLEOTIDE SEQUENCE [LARGE SCALE GENOMIC DNA]</scope>
    <source>
        <strain evidence="6 7">LMG 24078</strain>
    </source>
</reference>
<evidence type="ECO:0000259" key="5">
    <source>
        <dbReference type="Pfam" id="PF21365"/>
    </source>
</evidence>
<dbReference type="Gene3D" id="2.60.40.1760">
    <property type="entry name" value="glycosyl hydrolase (family 31)"/>
    <property type="match status" value="1"/>
</dbReference>
<evidence type="ECO:0000259" key="3">
    <source>
        <dbReference type="Pfam" id="PF01055"/>
    </source>
</evidence>
<dbReference type="GO" id="GO:0030246">
    <property type="term" value="F:carbohydrate binding"/>
    <property type="evidence" value="ECO:0007669"/>
    <property type="project" value="InterPro"/>
</dbReference>
<dbReference type="GO" id="GO:0005975">
    <property type="term" value="P:carbohydrate metabolic process"/>
    <property type="evidence" value="ECO:0007669"/>
    <property type="project" value="InterPro"/>
</dbReference>
<feature type="domain" description="Glycoside hydrolase family 31 TIM barrel" evidence="3">
    <location>
        <begin position="250"/>
        <end position="571"/>
    </location>
</feature>
<dbReference type="SUPFAM" id="SSF51011">
    <property type="entry name" value="Glycosyl hydrolase domain"/>
    <property type="match status" value="1"/>
</dbReference>
<feature type="domain" description="Glycosyl hydrolase family 31 C-terminal" evidence="5">
    <location>
        <begin position="583"/>
        <end position="665"/>
    </location>
</feature>
<keyword evidence="7" id="KW-1185">Reference proteome</keyword>
<evidence type="ECO:0000256" key="2">
    <source>
        <dbReference type="RuleBase" id="RU361185"/>
    </source>
</evidence>
<dbReference type="AlphaFoldDB" id="A0A6N9TIS9"/>
<dbReference type="Pfam" id="PF21365">
    <property type="entry name" value="Glyco_hydro_31_3rd"/>
    <property type="match status" value="1"/>
</dbReference>
<evidence type="ECO:0000313" key="7">
    <source>
        <dbReference type="Proteomes" id="UP000471381"/>
    </source>
</evidence>
<dbReference type="InterPro" id="IPR011013">
    <property type="entry name" value="Gal_mutarotase_sf_dom"/>
</dbReference>